<protein>
    <submittedName>
        <fullName evidence="2">CLUMA_CG018683, isoform A</fullName>
    </submittedName>
</protein>
<gene>
    <name evidence="2" type="ORF">CLUMA_CG018683</name>
</gene>
<evidence type="ECO:0000313" key="2">
    <source>
        <dbReference type="EMBL" id="CRL05647.1"/>
    </source>
</evidence>
<evidence type="ECO:0000313" key="3">
    <source>
        <dbReference type="Proteomes" id="UP000183832"/>
    </source>
</evidence>
<feature type="signal peptide" evidence="1">
    <location>
        <begin position="1"/>
        <end position="34"/>
    </location>
</feature>
<dbReference type="OrthoDB" id="7799086at2759"/>
<keyword evidence="1" id="KW-0732">Signal</keyword>
<dbReference type="SUPFAM" id="SSF50814">
    <property type="entry name" value="Lipocalins"/>
    <property type="match status" value="1"/>
</dbReference>
<feature type="chain" id="PRO_5012859671" evidence="1">
    <location>
        <begin position="35"/>
        <end position="204"/>
    </location>
</feature>
<dbReference type="Proteomes" id="UP000183832">
    <property type="component" value="Unassembled WGS sequence"/>
</dbReference>
<dbReference type="AlphaFoldDB" id="A0A1J1IZT1"/>
<name>A0A1J1IZT1_9DIPT</name>
<reference evidence="2 3" key="1">
    <citation type="submission" date="2015-04" db="EMBL/GenBank/DDBJ databases">
        <authorList>
            <person name="Syromyatnikov M.Y."/>
            <person name="Popov V.N."/>
        </authorList>
    </citation>
    <scope>NUCLEOTIDE SEQUENCE [LARGE SCALE GENOMIC DNA]</scope>
</reference>
<sequence>MGNFKEKHQQRKSELAMKLVCFIILIFFSSSSDAQYELPEGTTCDDFCEINSNIDPSQVHDIYYLTDLIPYFFDVDVSCTYINVSKPDENGMQFFQRIERYKGEHRETGGSFIINDSAVELVFSDLGLPFSGKFLAITPNIIAFVYCNDCGFFEKEGAGVYIYIFSKLAFPECDDLNPIMDVFDKCGIPSSEFTKVGQSNCNEC</sequence>
<proteinExistence type="predicted"/>
<dbReference type="Gene3D" id="2.40.128.20">
    <property type="match status" value="1"/>
</dbReference>
<dbReference type="InterPro" id="IPR012674">
    <property type="entry name" value="Calycin"/>
</dbReference>
<keyword evidence="3" id="KW-1185">Reference proteome</keyword>
<organism evidence="2 3">
    <name type="scientific">Clunio marinus</name>
    <dbReference type="NCBI Taxonomy" id="568069"/>
    <lineage>
        <taxon>Eukaryota</taxon>
        <taxon>Metazoa</taxon>
        <taxon>Ecdysozoa</taxon>
        <taxon>Arthropoda</taxon>
        <taxon>Hexapoda</taxon>
        <taxon>Insecta</taxon>
        <taxon>Pterygota</taxon>
        <taxon>Neoptera</taxon>
        <taxon>Endopterygota</taxon>
        <taxon>Diptera</taxon>
        <taxon>Nematocera</taxon>
        <taxon>Chironomoidea</taxon>
        <taxon>Chironomidae</taxon>
        <taxon>Clunio</taxon>
    </lineage>
</organism>
<evidence type="ECO:0000256" key="1">
    <source>
        <dbReference type="SAM" id="SignalP"/>
    </source>
</evidence>
<dbReference type="EMBL" id="CVRI01000065">
    <property type="protein sequence ID" value="CRL05647.1"/>
    <property type="molecule type" value="Genomic_DNA"/>
</dbReference>
<accession>A0A1J1IZT1</accession>